<dbReference type="AlphaFoldDB" id="A0A6P3Y7A6"/>
<dbReference type="Proteomes" id="UP000515204">
    <property type="component" value="Unplaced"/>
</dbReference>
<evidence type="ECO:0000313" key="1">
    <source>
        <dbReference type="Proteomes" id="UP000515204"/>
    </source>
</evidence>
<dbReference type="InterPro" id="IPR052709">
    <property type="entry name" value="Transposase-MT_Hybrid"/>
</dbReference>
<keyword evidence="1" id="KW-1185">Reference proteome</keyword>
<organism evidence="1 2">
    <name type="scientific">Dinoponera quadriceps</name>
    <name type="common">South American ant</name>
    <dbReference type="NCBI Taxonomy" id="609295"/>
    <lineage>
        <taxon>Eukaryota</taxon>
        <taxon>Metazoa</taxon>
        <taxon>Ecdysozoa</taxon>
        <taxon>Arthropoda</taxon>
        <taxon>Hexapoda</taxon>
        <taxon>Insecta</taxon>
        <taxon>Pterygota</taxon>
        <taxon>Neoptera</taxon>
        <taxon>Endopterygota</taxon>
        <taxon>Hymenoptera</taxon>
        <taxon>Apocrita</taxon>
        <taxon>Aculeata</taxon>
        <taxon>Formicoidea</taxon>
        <taxon>Formicidae</taxon>
        <taxon>Ponerinae</taxon>
        <taxon>Ponerini</taxon>
        <taxon>Dinoponera</taxon>
    </lineage>
</organism>
<dbReference type="Gene3D" id="3.30.420.10">
    <property type="entry name" value="Ribonuclease H-like superfamily/Ribonuclease H"/>
    <property type="match status" value="1"/>
</dbReference>
<protein>
    <submittedName>
        <fullName evidence="2">Uncharacterized protein LOC106750413</fullName>
    </submittedName>
</protein>
<dbReference type="Pfam" id="PF01359">
    <property type="entry name" value="Transposase_1"/>
    <property type="match status" value="1"/>
</dbReference>
<dbReference type="KEGG" id="dqu:106750413"/>
<dbReference type="PANTHER" id="PTHR46060:SF1">
    <property type="entry name" value="MARINER MOS1 TRANSPOSASE-LIKE PROTEIN"/>
    <property type="match status" value="1"/>
</dbReference>
<dbReference type="InterPro" id="IPR001888">
    <property type="entry name" value="Transposase_1"/>
</dbReference>
<dbReference type="GeneID" id="106750413"/>
<reference evidence="2" key="1">
    <citation type="submission" date="2025-08" db="UniProtKB">
        <authorList>
            <consortium name="RefSeq"/>
        </authorList>
    </citation>
    <scope>IDENTIFICATION</scope>
</reference>
<dbReference type="RefSeq" id="XP_014486228.1">
    <property type="nucleotide sequence ID" value="XM_014630742.1"/>
</dbReference>
<sequence length="184" mass="21348">MIFTDRRTEVHKVSEDVGVSYGTALNILHDNLGMKKLSARWVPRLLTVDNKRMRLSVAKQCLELFKRNPQEFLRQVVTVHETWIHHYTPETKEQWTSPGKRALKKTKTVPSAGKVMATVFWDTQGVTFIDYLEKGKTMTGQYYADLLERFDVELKKKRLHLAKKKCCSTTTMHRLTPPQSPQSN</sequence>
<dbReference type="PANTHER" id="PTHR46060">
    <property type="entry name" value="MARINER MOS1 TRANSPOSASE-LIKE PROTEIN"/>
    <property type="match status" value="1"/>
</dbReference>
<dbReference type="OrthoDB" id="7543959at2759"/>
<proteinExistence type="predicted"/>
<dbReference type="InterPro" id="IPR036397">
    <property type="entry name" value="RNaseH_sf"/>
</dbReference>
<dbReference type="GO" id="GO:0003676">
    <property type="term" value="F:nucleic acid binding"/>
    <property type="evidence" value="ECO:0007669"/>
    <property type="project" value="InterPro"/>
</dbReference>
<evidence type="ECO:0000313" key="2">
    <source>
        <dbReference type="RefSeq" id="XP_014486228.1"/>
    </source>
</evidence>
<accession>A0A6P3Y7A6</accession>
<name>A0A6P3Y7A6_DINQU</name>
<gene>
    <name evidence="2" type="primary">LOC106750413</name>
</gene>